<reference evidence="3 4" key="3">
    <citation type="journal article" date="2017" name="Mol. Plant Pathol.">
        <title>A gapless genome sequence of the fungus Botrytis cinerea.</title>
        <authorList>
            <person name="Van Kan J.A."/>
            <person name="Stassen J.H."/>
            <person name="Mosbach A."/>
            <person name="Van Der Lee T.A."/>
            <person name="Faino L."/>
            <person name="Farmer A.D."/>
            <person name="Papasotiriou D.G."/>
            <person name="Zhou S."/>
            <person name="Seidl M.F."/>
            <person name="Cottam E."/>
            <person name="Edel D."/>
            <person name="Hahn M."/>
            <person name="Schwartz D.C."/>
            <person name="Dietrich R.A."/>
            <person name="Widdison S."/>
            <person name="Scalliet G."/>
        </authorList>
    </citation>
    <scope>NUCLEOTIDE SEQUENCE [LARGE SCALE GENOMIC DNA]</scope>
    <source>
        <strain evidence="3 4">B05.10</strain>
    </source>
</reference>
<accession>A0A384JN23</accession>
<dbReference type="GeneID" id="5432685"/>
<dbReference type="Proteomes" id="UP000001798">
    <property type="component" value="Chromosome 7"/>
</dbReference>
<evidence type="ECO:0000259" key="2">
    <source>
        <dbReference type="PROSITE" id="PS50097"/>
    </source>
</evidence>
<dbReference type="Gene3D" id="3.30.710.10">
    <property type="entry name" value="Potassium Channel Kv1.1, Chain A"/>
    <property type="match status" value="1"/>
</dbReference>
<dbReference type="PROSITE" id="PS50097">
    <property type="entry name" value="BTB"/>
    <property type="match status" value="1"/>
</dbReference>
<keyword evidence="4" id="KW-1185">Reference proteome</keyword>
<dbReference type="OrthoDB" id="3552659at2759"/>
<reference evidence="3 4" key="1">
    <citation type="journal article" date="2011" name="PLoS Genet.">
        <title>Genomic analysis of the necrotrophic fungal pathogens Sclerotinia sclerotiorum and Botrytis cinerea.</title>
        <authorList>
            <person name="Amselem J."/>
            <person name="Cuomo C.A."/>
            <person name="van Kan J.A."/>
            <person name="Viaud M."/>
            <person name="Benito E.P."/>
            <person name="Couloux A."/>
            <person name="Coutinho P.M."/>
            <person name="de Vries R.P."/>
            <person name="Dyer P.S."/>
            <person name="Fillinger S."/>
            <person name="Fournier E."/>
            <person name="Gout L."/>
            <person name="Hahn M."/>
            <person name="Kohn L."/>
            <person name="Lapalu N."/>
            <person name="Plummer K.M."/>
            <person name="Pradier J.M."/>
            <person name="Quevillon E."/>
            <person name="Sharon A."/>
            <person name="Simon A."/>
            <person name="ten Have A."/>
            <person name="Tudzynski B."/>
            <person name="Tudzynski P."/>
            <person name="Wincker P."/>
            <person name="Andrew M."/>
            <person name="Anthouard V."/>
            <person name="Beever R.E."/>
            <person name="Beffa R."/>
            <person name="Benoit I."/>
            <person name="Bouzid O."/>
            <person name="Brault B."/>
            <person name="Chen Z."/>
            <person name="Choquer M."/>
            <person name="Collemare J."/>
            <person name="Cotton P."/>
            <person name="Danchin E.G."/>
            <person name="Da Silva C."/>
            <person name="Gautier A."/>
            <person name="Giraud C."/>
            <person name="Giraud T."/>
            <person name="Gonzalez C."/>
            <person name="Grossetete S."/>
            <person name="Guldener U."/>
            <person name="Henrissat B."/>
            <person name="Howlett B.J."/>
            <person name="Kodira C."/>
            <person name="Kretschmer M."/>
            <person name="Lappartient A."/>
            <person name="Leroch M."/>
            <person name="Levis C."/>
            <person name="Mauceli E."/>
            <person name="Neuveglise C."/>
            <person name="Oeser B."/>
            <person name="Pearson M."/>
            <person name="Poulain J."/>
            <person name="Poussereau N."/>
            <person name="Quesneville H."/>
            <person name="Rascle C."/>
            <person name="Schumacher J."/>
            <person name="Segurens B."/>
            <person name="Sexton A."/>
            <person name="Silva E."/>
            <person name="Sirven C."/>
            <person name="Soanes D.M."/>
            <person name="Talbot N.J."/>
            <person name="Templeton M."/>
            <person name="Yandava C."/>
            <person name="Yarden O."/>
            <person name="Zeng Q."/>
            <person name="Rollins J.A."/>
            <person name="Lebrun M.H."/>
            <person name="Dickman M."/>
        </authorList>
    </citation>
    <scope>NUCLEOTIDE SEQUENCE [LARGE SCALE GENOMIC DNA]</scope>
    <source>
        <strain evidence="3 4">B05.10</strain>
    </source>
</reference>
<dbReference type="InterPro" id="IPR011333">
    <property type="entry name" value="SKP1/BTB/POZ_sf"/>
</dbReference>
<dbReference type="VEuPathDB" id="FungiDB:Bcin07g05210"/>
<feature type="region of interest" description="Disordered" evidence="1">
    <location>
        <begin position="283"/>
        <end position="306"/>
    </location>
</feature>
<dbReference type="InterPro" id="IPR000210">
    <property type="entry name" value="BTB/POZ_dom"/>
</dbReference>
<reference evidence="3 4" key="2">
    <citation type="journal article" date="2012" name="Eukaryot. Cell">
        <title>Genome update of Botrytis cinerea strains B05.10 and T4.</title>
        <authorList>
            <person name="Staats M."/>
            <person name="van Kan J.A."/>
        </authorList>
    </citation>
    <scope>NUCLEOTIDE SEQUENCE [LARGE SCALE GENOMIC DNA]</scope>
    <source>
        <strain evidence="3 4">B05.10</strain>
    </source>
</reference>
<dbReference type="RefSeq" id="XP_024549918.1">
    <property type="nucleotide sequence ID" value="XM_024694129.1"/>
</dbReference>
<organism evidence="3 4">
    <name type="scientific">Botryotinia fuckeliana (strain B05.10)</name>
    <name type="common">Noble rot fungus</name>
    <name type="synonym">Botrytis cinerea</name>
    <dbReference type="NCBI Taxonomy" id="332648"/>
    <lineage>
        <taxon>Eukaryota</taxon>
        <taxon>Fungi</taxon>
        <taxon>Dikarya</taxon>
        <taxon>Ascomycota</taxon>
        <taxon>Pezizomycotina</taxon>
        <taxon>Leotiomycetes</taxon>
        <taxon>Helotiales</taxon>
        <taxon>Sclerotiniaceae</taxon>
        <taxon>Botrytis</taxon>
    </lineage>
</organism>
<name>A0A384JN23_BOTFB</name>
<dbReference type="EMBL" id="CP009811">
    <property type="protein sequence ID" value="ATZ51986.1"/>
    <property type="molecule type" value="Genomic_DNA"/>
</dbReference>
<dbReference type="AlphaFoldDB" id="A0A384JN23"/>
<proteinExistence type="predicted"/>
<evidence type="ECO:0000313" key="4">
    <source>
        <dbReference type="Proteomes" id="UP000001798"/>
    </source>
</evidence>
<gene>
    <name evidence="3" type="ORF">BCIN_07g05210</name>
</gene>
<protein>
    <recommendedName>
        <fullName evidence="2">BTB domain-containing protein</fullName>
    </recommendedName>
</protein>
<feature type="region of interest" description="Disordered" evidence="1">
    <location>
        <begin position="251"/>
        <end position="270"/>
    </location>
</feature>
<evidence type="ECO:0000256" key="1">
    <source>
        <dbReference type="SAM" id="MobiDB-lite"/>
    </source>
</evidence>
<feature type="compositionally biased region" description="Polar residues" evidence="1">
    <location>
        <begin position="283"/>
        <end position="297"/>
    </location>
</feature>
<feature type="domain" description="BTB" evidence="2">
    <location>
        <begin position="14"/>
        <end position="106"/>
    </location>
</feature>
<sequence length="335" mass="38662">MSSCVYEHASSGIVTVIVGPEGRPFFFHESLLCQKSPWFRLQLENQMTEDYDYDSANELSPIESSFQHFQHFQQIQGKVIYRYEDDIHTFNQFFSWMYGPMYPLPRRDPENYSTSTHISEWIMLHQLAVEMGVMDLAHQAFSEYVLCRDTLRTGYWMPLPAEIQFIYQNRATTYDLRSLIVLKMRRLYFSTGFEGLQRELSDICGCHPEFHTDVYVELQRHSEQITQCDHADCAIHSPQTATADTLYIPTTSHFQNPESPLEVEPPPTSSSEYLDNISNLDLNSSPPYLSDCDTTSTGEKDANSEQARSEAMAEYYESRNTLMSFDVGSGRSILN</sequence>
<evidence type="ECO:0000313" key="3">
    <source>
        <dbReference type="EMBL" id="ATZ51986.1"/>
    </source>
</evidence>
<dbReference type="KEGG" id="bfu:BCIN_07g05210"/>